<keyword evidence="1" id="KW-1133">Transmembrane helix</keyword>
<keyword evidence="3" id="KW-1185">Reference proteome</keyword>
<protein>
    <submittedName>
        <fullName evidence="2">DUF2970 domain-containing protein</fullName>
    </submittedName>
</protein>
<gene>
    <name evidence="2" type="ORF">P4826_08795</name>
</gene>
<feature type="transmembrane region" description="Helical" evidence="1">
    <location>
        <begin position="46"/>
        <end position="70"/>
    </location>
</feature>
<dbReference type="EMBL" id="CP136921">
    <property type="protein sequence ID" value="WOO34136.1"/>
    <property type="molecule type" value="Genomic_DNA"/>
</dbReference>
<keyword evidence="1" id="KW-0472">Membrane</keyword>
<sequence length="71" mass="8007">MTEAGDRPPARPSASLWRTMRTIAWALFGVRNADRHRQDQESLRPLQVLGMGLLALVLLVLLLMALVNWLV</sequence>
<evidence type="ECO:0000313" key="2">
    <source>
        <dbReference type="EMBL" id="WOO34136.1"/>
    </source>
</evidence>
<name>A0ABZ0J9M4_9BURK</name>
<accession>A0ABZ0J9M4</accession>
<evidence type="ECO:0000256" key="1">
    <source>
        <dbReference type="SAM" id="Phobius"/>
    </source>
</evidence>
<proteinExistence type="predicted"/>
<dbReference type="InterPro" id="IPR021344">
    <property type="entry name" value="DUF2970"/>
</dbReference>
<dbReference type="Proteomes" id="UP001303211">
    <property type="component" value="Chromosome"/>
</dbReference>
<reference evidence="2 3" key="1">
    <citation type="submission" date="2023-03" db="EMBL/GenBank/DDBJ databases">
        <title>Diaphorobacter basophil sp. nov., isolated from a sewage-treatment plant.</title>
        <authorList>
            <person name="Yang K."/>
        </authorList>
    </citation>
    <scope>NUCLEOTIDE SEQUENCE [LARGE SCALE GENOMIC DNA]</scope>
    <source>
        <strain evidence="2 3">Y-1</strain>
    </source>
</reference>
<keyword evidence="1" id="KW-0812">Transmembrane</keyword>
<dbReference type="RefSeq" id="WP_317703462.1">
    <property type="nucleotide sequence ID" value="NZ_CP136921.1"/>
</dbReference>
<dbReference type="Pfam" id="PF11174">
    <property type="entry name" value="DUF2970"/>
    <property type="match status" value="1"/>
</dbReference>
<evidence type="ECO:0000313" key="3">
    <source>
        <dbReference type="Proteomes" id="UP001303211"/>
    </source>
</evidence>
<organism evidence="2 3">
    <name type="scientific">Diaphorobacter limosus</name>
    <dbReference type="NCBI Taxonomy" id="3036128"/>
    <lineage>
        <taxon>Bacteria</taxon>
        <taxon>Pseudomonadati</taxon>
        <taxon>Pseudomonadota</taxon>
        <taxon>Betaproteobacteria</taxon>
        <taxon>Burkholderiales</taxon>
        <taxon>Comamonadaceae</taxon>
        <taxon>Diaphorobacter</taxon>
    </lineage>
</organism>